<name>A0A834JP05_VESVU</name>
<reference evidence="2" key="1">
    <citation type="journal article" date="2020" name="G3 (Bethesda)">
        <title>High-Quality Assemblies for Three Invasive Social Wasps from the &lt;i&gt;Vespula&lt;/i&gt; Genus.</title>
        <authorList>
            <person name="Harrop T.W.R."/>
            <person name="Guhlin J."/>
            <person name="McLaughlin G.M."/>
            <person name="Permina E."/>
            <person name="Stockwell P."/>
            <person name="Gilligan J."/>
            <person name="Le Lec M.F."/>
            <person name="Gruber M.A.M."/>
            <person name="Quinn O."/>
            <person name="Lovegrove M."/>
            <person name="Duncan E.J."/>
            <person name="Remnant E.J."/>
            <person name="Van Eeckhoven J."/>
            <person name="Graham B."/>
            <person name="Knapp R.A."/>
            <person name="Langford K.W."/>
            <person name="Kronenberg Z."/>
            <person name="Press M.O."/>
            <person name="Eacker S.M."/>
            <person name="Wilson-Rankin E.E."/>
            <person name="Purcell J."/>
            <person name="Lester P.J."/>
            <person name="Dearden P.K."/>
        </authorList>
    </citation>
    <scope>NUCLEOTIDE SEQUENCE</scope>
    <source>
        <strain evidence="2">Marl-1</strain>
    </source>
</reference>
<dbReference type="EMBL" id="JACSEA010000010">
    <property type="protein sequence ID" value="KAF7390986.1"/>
    <property type="molecule type" value="Genomic_DNA"/>
</dbReference>
<sequence length="132" mass="14752">MEKDQPDSLATVAVVSEKMPQTHSHYAPSEVYSSAEPPPAYMRPPMKSTAVQIARIAAITLITISIILGSFILTASWIQARMSCTPEAMAAMQAEMKFQQQQQQQQQGELLKHLQPEALIQARKQIITYRLI</sequence>
<keyword evidence="1" id="KW-0472">Membrane</keyword>
<dbReference type="AlphaFoldDB" id="A0A834JP05"/>
<dbReference type="Proteomes" id="UP000614350">
    <property type="component" value="Unassembled WGS sequence"/>
</dbReference>
<evidence type="ECO:0000313" key="3">
    <source>
        <dbReference type="Proteomes" id="UP000614350"/>
    </source>
</evidence>
<keyword evidence="1" id="KW-0812">Transmembrane</keyword>
<keyword evidence="3" id="KW-1185">Reference proteome</keyword>
<gene>
    <name evidence="2" type="ORF">HZH66_009466</name>
</gene>
<comment type="caution">
    <text evidence="2">The sequence shown here is derived from an EMBL/GenBank/DDBJ whole genome shotgun (WGS) entry which is preliminary data.</text>
</comment>
<accession>A0A834JP05</accession>
<keyword evidence="1" id="KW-1133">Transmembrane helix</keyword>
<proteinExistence type="predicted"/>
<evidence type="ECO:0000313" key="2">
    <source>
        <dbReference type="EMBL" id="KAF7390986.1"/>
    </source>
</evidence>
<feature type="transmembrane region" description="Helical" evidence="1">
    <location>
        <begin position="53"/>
        <end position="78"/>
    </location>
</feature>
<evidence type="ECO:0000256" key="1">
    <source>
        <dbReference type="SAM" id="Phobius"/>
    </source>
</evidence>
<organism evidence="2 3">
    <name type="scientific">Vespula vulgaris</name>
    <name type="common">Yellow jacket</name>
    <name type="synonym">Wasp</name>
    <dbReference type="NCBI Taxonomy" id="7454"/>
    <lineage>
        <taxon>Eukaryota</taxon>
        <taxon>Metazoa</taxon>
        <taxon>Ecdysozoa</taxon>
        <taxon>Arthropoda</taxon>
        <taxon>Hexapoda</taxon>
        <taxon>Insecta</taxon>
        <taxon>Pterygota</taxon>
        <taxon>Neoptera</taxon>
        <taxon>Endopterygota</taxon>
        <taxon>Hymenoptera</taxon>
        <taxon>Apocrita</taxon>
        <taxon>Aculeata</taxon>
        <taxon>Vespoidea</taxon>
        <taxon>Vespidae</taxon>
        <taxon>Vespinae</taxon>
        <taxon>Vespula</taxon>
    </lineage>
</organism>
<protein>
    <submittedName>
        <fullName evidence="2">Uncharacterized protein</fullName>
    </submittedName>
</protein>